<protein>
    <submittedName>
        <fullName evidence="4">ABC transporter substrate-binding protein</fullName>
    </submittedName>
</protein>
<dbReference type="SUPFAM" id="SSF53850">
    <property type="entry name" value="Periplasmic binding protein-like II"/>
    <property type="match status" value="1"/>
</dbReference>
<dbReference type="EMBL" id="CP102774">
    <property type="protein sequence ID" value="UZF85875.1"/>
    <property type="molecule type" value="Genomic_DNA"/>
</dbReference>
<keyword evidence="1 3" id="KW-0732">Signal</keyword>
<dbReference type="Pfam" id="PF13416">
    <property type="entry name" value="SBP_bac_8"/>
    <property type="match status" value="1"/>
</dbReference>
<evidence type="ECO:0000256" key="3">
    <source>
        <dbReference type="SAM" id="SignalP"/>
    </source>
</evidence>
<name>A0A9E7ZH96_9HYPH</name>
<feature type="chain" id="PRO_5039261787" evidence="3">
    <location>
        <begin position="31"/>
        <end position="348"/>
    </location>
</feature>
<evidence type="ECO:0000256" key="1">
    <source>
        <dbReference type="ARBA" id="ARBA00022729"/>
    </source>
</evidence>
<dbReference type="PANTHER" id="PTHR30222:SF2">
    <property type="entry name" value="ABC TRANSPORTER SUBSTRATE-BINDING PROTEIN"/>
    <property type="match status" value="1"/>
</dbReference>
<dbReference type="PANTHER" id="PTHR30222">
    <property type="entry name" value="SPERMIDINE/PUTRESCINE-BINDING PERIPLASMIC PROTEIN"/>
    <property type="match status" value="1"/>
</dbReference>
<dbReference type="AlphaFoldDB" id="A0A9E7ZH96"/>
<dbReference type="CDD" id="cd13589">
    <property type="entry name" value="PBP2_polyamine_RpCGA009"/>
    <property type="match status" value="1"/>
</dbReference>
<proteinExistence type="predicted"/>
<sequence>MTAVTRRDMGRLALGGAALAAMGTSARAQAVTITVNGSGGSLAKSLERIYEKPFTAETGIGVRATAPVSLAKLKAMVETGNMEWDLTEMGGADMIEGVKNNWLTEVDWSVVDPDNKLPPIARQKYGMVTSTFSTVIAYRTDKFGGKAPKSWADFWDVKSFPGPRALQDSPVQNLEFALLADGVPADKLYPLDVERAFKKLDQIKRNVAAWWTTGAQQVQLLVDGEAVMGTVWNGRVPPLKKEGKPVDIIWDGGALQLSYWAVPKGAKHPKEAMRYMKSRLDPDKGAQLLQDSPYPGFAPGLIERVDPELAKTLPIHPDNVAVQYAFNPEYWSENRPKLTERWAAWLLS</sequence>
<accession>A0A9E7ZH96</accession>
<dbReference type="PROSITE" id="PS51318">
    <property type="entry name" value="TAT"/>
    <property type="match status" value="1"/>
</dbReference>
<organism evidence="4">
    <name type="scientific">Bosea sp. NBC_00436</name>
    <dbReference type="NCBI Taxonomy" id="2969620"/>
    <lineage>
        <taxon>Bacteria</taxon>
        <taxon>Pseudomonadati</taxon>
        <taxon>Pseudomonadota</taxon>
        <taxon>Alphaproteobacteria</taxon>
        <taxon>Hyphomicrobiales</taxon>
        <taxon>Boseaceae</taxon>
        <taxon>Bosea</taxon>
    </lineage>
</organism>
<feature type="signal peptide" evidence="3">
    <location>
        <begin position="1"/>
        <end position="30"/>
    </location>
</feature>
<evidence type="ECO:0000256" key="2">
    <source>
        <dbReference type="ARBA" id="ARBA00022764"/>
    </source>
</evidence>
<gene>
    <name evidence="4" type="ORF">NWE54_18925</name>
</gene>
<reference evidence="4" key="1">
    <citation type="submission" date="2022-08" db="EMBL/GenBank/DDBJ databases">
        <title>Complete Genome Sequences of 2 Bosea sp. soil isolates.</title>
        <authorList>
            <person name="Alvarez Arevalo M."/>
            <person name="Sterndorff E.B."/>
            <person name="Faurdal D."/>
            <person name="Joergensen T.S."/>
            <person name="Weber T."/>
        </authorList>
    </citation>
    <scope>NUCLEOTIDE SEQUENCE</scope>
    <source>
        <strain evidence="4">NBC_00436</strain>
    </source>
</reference>
<dbReference type="InterPro" id="IPR006059">
    <property type="entry name" value="SBP"/>
</dbReference>
<dbReference type="InterPro" id="IPR006311">
    <property type="entry name" value="TAT_signal"/>
</dbReference>
<keyword evidence="2" id="KW-0574">Periplasm</keyword>
<evidence type="ECO:0000313" key="4">
    <source>
        <dbReference type="EMBL" id="UZF85875.1"/>
    </source>
</evidence>
<dbReference type="Gene3D" id="3.40.190.10">
    <property type="entry name" value="Periplasmic binding protein-like II"/>
    <property type="match status" value="2"/>
</dbReference>